<reference evidence="3 4" key="1">
    <citation type="submission" date="2023-08" db="EMBL/GenBank/DDBJ databases">
        <title>Phytohabitans sansha sp. nov., isolated from marine sediment.</title>
        <authorList>
            <person name="Zhao Y."/>
            <person name="Yi K."/>
        </authorList>
    </citation>
    <scope>NUCLEOTIDE SEQUENCE [LARGE SCALE GENOMIC DNA]</scope>
    <source>
        <strain evidence="3 4">ZYX-F-186</strain>
    </source>
</reference>
<dbReference type="EMBL" id="JAVHUY010000003">
    <property type="protein sequence ID" value="MDQ7903854.1"/>
    <property type="molecule type" value="Genomic_DNA"/>
</dbReference>
<dbReference type="InterPro" id="IPR010982">
    <property type="entry name" value="Lambda_DNA-bd_dom_sf"/>
</dbReference>
<comment type="caution">
    <text evidence="3">The sequence shown here is derived from an EMBL/GenBank/DDBJ whole genome shotgun (WGS) entry which is preliminary data.</text>
</comment>
<name>A0ABU0Z9Z4_9ACTN</name>
<dbReference type="CDD" id="cd00093">
    <property type="entry name" value="HTH_XRE"/>
    <property type="match status" value="1"/>
</dbReference>
<evidence type="ECO:0000256" key="1">
    <source>
        <dbReference type="SAM" id="MobiDB-lite"/>
    </source>
</evidence>
<dbReference type="InterPro" id="IPR001387">
    <property type="entry name" value="Cro/C1-type_HTH"/>
</dbReference>
<dbReference type="Pfam" id="PF01381">
    <property type="entry name" value="HTH_3"/>
    <property type="match status" value="1"/>
</dbReference>
<dbReference type="RefSeq" id="WP_308711128.1">
    <property type="nucleotide sequence ID" value="NZ_JAVHUY010000003.1"/>
</dbReference>
<dbReference type="PROSITE" id="PS50943">
    <property type="entry name" value="HTH_CROC1"/>
    <property type="match status" value="1"/>
</dbReference>
<evidence type="ECO:0000259" key="2">
    <source>
        <dbReference type="PROSITE" id="PS50943"/>
    </source>
</evidence>
<protein>
    <submittedName>
        <fullName evidence="3">Helix-turn-helix transcriptional regulator</fullName>
    </submittedName>
</protein>
<dbReference type="Gene3D" id="1.10.260.40">
    <property type="entry name" value="lambda repressor-like DNA-binding domains"/>
    <property type="match status" value="1"/>
</dbReference>
<evidence type="ECO:0000313" key="4">
    <source>
        <dbReference type="Proteomes" id="UP001230908"/>
    </source>
</evidence>
<dbReference type="SMART" id="SM00530">
    <property type="entry name" value="HTH_XRE"/>
    <property type="match status" value="1"/>
</dbReference>
<proteinExistence type="predicted"/>
<evidence type="ECO:0000313" key="3">
    <source>
        <dbReference type="EMBL" id="MDQ7903854.1"/>
    </source>
</evidence>
<feature type="region of interest" description="Disordered" evidence="1">
    <location>
        <begin position="99"/>
        <end position="122"/>
    </location>
</feature>
<dbReference type="Proteomes" id="UP001230908">
    <property type="component" value="Unassembled WGS sequence"/>
</dbReference>
<accession>A0ABU0Z9Z4</accession>
<keyword evidence="4" id="KW-1185">Reference proteome</keyword>
<gene>
    <name evidence="3" type="ORF">RB614_04885</name>
</gene>
<feature type="domain" description="HTH cro/C1-type" evidence="2">
    <location>
        <begin position="13"/>
        <end position="43"/>
    </location>
</feature>
<sequence length="354" mass="39067">MRAGPSAELASRLRELREAADITQKDLAAAFGVSPPSVSSWENPSEADLPEQRLAQYAAVFSAREHPPRGRWRGFASRVVPPEEEDARRRLHAELVSLRSPASGAPGARPTAAQEEAGAIGSGPWHFPDGGDIIIVCAEFDPQMRASLRYADPADPDFVAAYKYADLDSLIELFGHIRATNPSSDVRFKLDKELTADDYSAHLALLGGVDWNHGTRRLLSRLDHLPVRQVGFVDNADEAGFEVRVGGKVRRYRAKIHNGRLLEDVAQFVRGPNPFNHARTFTICNGMFGRGTFAAVRALTYAPLRGGNAAYVRDIFPADTVFSLLFRVVIFEGEVPTPDWTNPDTVLHRWSEVE</sequence>
<organism evidence="3 4">
    <name type="scientific">Phytohabitans maris</name>
    <dbReference type="NCBI Taxonomy" id="3071409"/>
    <lineage>
        <taxon>Bacteria</taxon>
        <taxon>Bacillati</taxon>
        <taxon>Actinomycetota</taxon>
        <taxon>Actinomycetes</taxon>
        <taxon>Micromonosporales</taxon>
        <taxon>Micromonosporaceae</taxon>
    </lineage>
</organism>
<dbReference type="SUPFAM" id="SSF47413">
    <property type="entry name" value="lambda repressor-like DNA-binding domains"/>
    <property type="match status" value="1"/>
</dbReference>